<protein>
    <submittedName>
        <fullName evidence="1">Uncharacterized protein</fullName>
    </submittedName>
</protein>
<organism evidence="1 2">
    <name type="scientific">Nitrosospira multiformis</name>
    <dbReference type="NCBI Taxonomy" id="1231"/>
    <lineage>
        <taxon>Bacteria</taxon>
        <taxon>Pseudomonadati</taxon>
        <taxon>Pseudomonadota</taxon>
        <taxon>Betaproteobacteria</taxon>
        <taxon>Nitrosomonadales</taxon>
        <taxon>Nitrosomonadaceae</taxon>
        <taxon>Nitrosospira</taxon>
    </lineage>
</organism>
<proteinExistence type="predicted"/>
<accession>A0A1H9YGS6</accession>
<sequence length="42" mass="4639">MIALRYDPNGRLQGCSPSDMRHDLLAESDMRHDLLAEPGSAV</sequence>
<reference evidence="1 2" key="1">
    <citation type="submission" date="2016-10" db="EMBL/GenBank/DDBJ databases">
        <authorList>
            <person name="de Groot N.N."/>
        </authorList>
    </citation>
    <scope>NUCLEOTIDE SEQUENCE [LARGE SCALE GENOMIC DNA]</scope>
    <source>
        <strain evidence="1 2">Nl7</strain>
    </source>
</reference>
<evidence type="ECO:0000313" key="1">
    <source>
        <dbReference type="EMBL" id="SES68243.1"/>
    </source>
</evidence>
<dbReference type="Proteomes" id="UP000183339">
    <property type="component" value="Unassembled WGS sequence"/>
</dbReference>
<evidence type="ECO:0000313" key="2">
    <source>
        <dbReference type="Proteomes" id="UP000183339"/>
    </source>
</evidence>
<dbReference type="EMBL" id="FOHI01000001">
    <property type="protein sequence ID" value="SES68243.1"/>
    <property type="molecule type" value="Genomic_DNA"/>
</dbReference>
<name>A0A1H9YGS6_9PROT</name>
<dbReference type="AlphaFoldDB" id="A0A1H9YGS6"/>
<gene>
    <name evidence="1" type="ORF">SAMN05216412_101222</name>
</gene>